<feature type="compositionally biased region" description="Basic and acidic residues" evidence="1">
    <location>
        <begin position="82"/>
        <end position="92"/>
    </location>
</feature>
<keyword evidence="2" id="KW-0472">Membrane</keyword>
<sequence>MVGSIRWNLLLGLAGFVLILLSSIDSNGWSLALLRSGYGFAAFFILAFALRVALYMLVGPRSAPAVEHEPQAPSGEEDEEDGKGHHFDHVTPDDEQDLIALAQEPQKGEAQRPAAQTEDFRKLSPPKLVSTQDKSPEELAEALRHLAAQNDRK</sequence>
<feature type="region of interest" description="Disordered" evidence="1">
    <location>
        <begin position="64"/>
        <end position="137"/>
    </location>
</feature>
<dbReference type="AlphaFoldDB" id="A0A927BR76"/>
<keyword evidence="2" id="KW-1133">Transmembrane helix</keyword>
<dbReference type="Proteomes" id="UP000621560">
    <property type="component" value="Unassembled WGS sequence"/>
</dbReference>
<feature type="transmembrane region" description="Helical" evidence="2">
    <location>
        <begin position="36"/>
        <end position="58"/>
    </location>
</feature>
<evidence type="ECO:0000313" key="4">
    <source>
        <dbReference type="Proteomes" id="UP000621560"/>
    </source>
</evidence>
<organism evidence="3 4">
    <name type="scientific">Paenibacillus sabuli</name>
    <dbReference type="NCBI Taxonomy" id="2772509"/>
    <lineage>
        <taxon>Bacteria</taxon>
        <taxon>Bacillati</taxon>
        <taxon>Bacillota</taxon>
        <taxon>Bacilli</taxon>
        <taxon>Bacillales</taxon>
        <taxon>Paenibacillaceae</taxon>
        <taxon>Paenibacillus</taxon>
    </lineage>
</organism>
<keyword evidence="4" id="KW-1185">Reference proteome</keyword>
<evidence type="ECO:0000256" key="1">
    <source>
        <dbReference type="SAM" id="MobiDB-lite"/>
    </source>
</evidence>
<gene>
    <name evidence="3" type="ORF">IDH44_08675</name>
</gene>
<reference evidence="3" key="1">
    <citation type="submission" date="2020-09" db="EMBL/GenBank/DDBJ databases">
        <title>A novel bacterium of genus Paenibacillus, isolated from South China Sea.</title>
        <authorList>
            <person name="Huang H."/>
            <person name="Mo K."/>
            <person name="Hu Y."/>
        </authorList>
    </citation>
    <scope>NUCLEOTIDE SEQUENCE</scope>
    <source>
        <strain evidence="3">IB182496</strain>
    </source>
</reference>
<keyword evidence="2" id="KW-0812">Transmembrane</keyword>
<evidence type="ECO:0000313" key="3">
    <source>
        <dbReference type="EMBL" id="MBD2845263.1"/>
    </source>
</evidence>
<protein>
    <submittedName>
        <fullName evidence="3">Uncharacterized protein</fullName>
    </submittedName>
</protein>
<comment type="caution">
    <text evidence="3">The sequence shown here is derived from an EMBL/GenBank/DDBJ whole genome shotgun (WGS) entry which is preliminary data.</text>
</comment>
<proteinExistence type="predicted"/>
<dbReference type="RefSeq" id="WP_190916684.1">
    <property type="nucleotide sequence ID" value="NZ_JACXIZ010000014.1"/>
</dbReference>
<accession>A0A927BR76</accession>
<evidence type="ECO:0000256" key="2">
    <source>
        <dbReference type="SAM" id="Phobius"/>
    </source>
</evidence>
<name>A0A927BR76_9BACL</name>
<dbReference type="EMBL" id="JACXIZ010000014">
    <property type="protein sequence ID" value="MBD2845263.1"/>
    <property type="molecule type" value="Genomic_DNA"/>
</dbReference>